<feature type="compositionally biased region" description="Basic and acidic residues" evidence="1">
    <location>
        <begin position="41"/>
        <end position="58"/>
    </location>
</feature>
<dbReference type="PANTHER" id="PTHR48125">
    <property type="entry name" value="LP07818P1"/>
    <property type="match status" value="1"/>
</dbReference>
<dbReference type="AlphaFoldDB" id="A0A2A6B2R1"/>
<accession>A0A2A6B2R1</accession>
<name>A0A2A6B2R1_PRIPA</name>
<reference evidence="3" key="1">
    <citation type="journal article" date="2008" name="Nat. Genet.">
        <title>The Pristionchus pacificus genome provides a unique perspective on nematode lifestyle and parasitism.</title>
        <authorList>
            <person name="Dieterich C."/>
            <person name="Clifton S.W."/>
            <person name="Schuster L.N."/>
            <person name="Chinwalla A."/>
            <person name="Delehaunty K."/>
            <person name="Dinkelacker I."/>
            <person name="Fulton L."/>
            <person name="Fulton R."/>
            <person name="Godfrey J."/>
            <person name="Minx P."/>
            <person name="Mitreva M."/>
            <person name="Roeseler W."/>
            <person name="Tian H."/>
            <person name="Witte H."/>
            <person name="Yang S.P."/>
            <person name="Wilson R.K."/>
            <person name="Sommer R.J."/>
        </authorList>
    </citation>
    <scope>NUCLEOTIDE SEQUENCE [LARGE SCALE GENOMIC DNA]</scope>
    <source>
        <strain evidence="3">PS312</strain>
    </source>
</reference>
<dbReference type="Proteomes" id="UP000005239">
    <property type="component" value="Unassembled WGS sequence"/>
</dbReference>
<feature type="region of interest" description="Disordered" evidence="1">
    <location>
        <begin position="612"/>
        <end position="647"/>
    </location>
</feature>
<evidence type="ECO:0000313" key="2">
    <source>
        <dbReference type="EnsemblMetazoa" id="PPA42975.1"/>
    </source>
</evidence>
<feature type="compositionally biased region" description="Basic and acidic residues" evidence="1">
    <location>
        <begin position="685"/>
        <end position="708"/>
    </location>
</feature>
<protein>
    <submittedName>
        <fullName evidence="2">Uncharacterized protein</fullName>
    </submittedName>
</protein>
<keyword evidence="3" id="KW-1185">Reference proteome</keyword>
<reference evidence="2" key="2">
    <citation type="submission" date="2022-06" db="UniProtKB">
        <authorList>
            <consortium name="EnsemblMetazoa"/>
        </authorList>
    </citation>
    <scope>IDENTIFICATION</scope>
    <source>
        <strain evidence="2">PS312</strain>
    </source>
</reference>
<feature type="compositionally biased region" description="Polar residues" evidence="1">
    <location>
        <begin position="186"/>
        <end position="203"/>
    </location>
</feature>
<dbReference type="EnsemblMetazoa" id="PPA42975.1">
    <property type="protein sequence ID" value="PPA42975.1"/>
    <property type="gene ID" value="WBGene00281344"/>
</dbReference>
<evidence type="ECO:0000313" key="3">
    <source>
        <dbReference type="Proteomes" id="UP000005239"/>
    </source>
</evidence>
<feature type="compositionally biased region" description="Low complexity" evidence="1">
    <location>
        <begin position="329"/>
        <end position="352"/>
    </location>
</feature>
<feature type="region of interest" description="Disordered" evidence="1">
    <location>
        <begin position="329"/>
        <end position="355"/>
    </location>
</feature>
<dbReference type="PANTHER" id="PTHR48125:SF10">
    <property type="entry name" value="OS12G0136300 PROTEIN"/>
    <property type="match status" value="1"/>
</dbReference>
<organism evidence="2 3">
    <name type="scientific">Pristionchus pacificus</name>
    <name type="common">Parasitic nematode worm</name>
    <dbReference type="NCBI Taxonomy" id="54126"/>
    <lineage>
        <taxon>Eukaryota</taxon>
        <taxon>Metazoa</taxon>
        <taxon>Ecdysozoa</taxon>
        <taxon>Nematoda</taxon>
        <taxon>Chromadorea</taxon>
        <taxon>Rhabditida</taxon>
        <taxon>Rhabditina</taxon>
        <taxon>Diplogasteromorpha</taxon>
        <taxon>Diplogasteroidea</taxon>
        <taxon>Neodiplogasteridae</taxon>
        <taxon>Pristionchus</taxon>
    </lineage>
</organism>
<feature type="compositionally biased region" description="Low complexity" evidence="1">
    <location>
        <begin position="501"/>
        <end position="528"/>
    </location>
</feature>
<gene>
    <name evidence="2" type="primary">WBGene00281344</name>
</gene>
<sequence length="789" mass="84364">MNGVNDGGVRTIRETRKVSPSSSELARLARDYNDDATSPNDESKNGDMANEDKIEPSENTRPLSATRGVKSAPIPPRDVGAARDGLGEETESNSANLTAAAHATPLDALPLSPLLPPNAASAAPIPVTISDILTNGNDIVPLCTQGVGDSVPKSGESTDTPTGAATSGGPEPMDMSPSVPHEPDGHSQSTGTTVPSSASSSNGVGEGIGEGTLAALRQGMQGIAQIQSQLSSIFSWIKNAEVARQASVSSVHAARNEAASAATALTSTLANTLLATQDQALSPTGDFIEKVVAAVTEELLSQLDERFAPLNNRTANILRRIIDNHIGGSTTTSSSASGRQADTATATTSTPARLSNESITRVAEAVFRQVDTLVEERLVPVNTRLDLILRRLNSNAGLRVCAQSISQMTQAVMDELAPHIEQLGANAQGTNGRLDELQSSMAENIADTQIIRDINFVQFQAMELQTRADIRRGLDATLAGRGMSVRPFVNFTSPPGPPRQTPGTQPPQVATRPAPIAHAASATTTSAIEPLPTAQPSLRITRSIFTAPSANLTSRASEQTPSQRLPLRSVTLPTSIIRGREEQRGPEAVRVGYGSSIDNATRRYQLEMDEMEYGRPPSASSPPRPPKNRKRNRASKGTSTVVPRPNVVKKNRRTYAEILMHDKWAHDKKRFFNDSSCSDDDDGVETDKTRMTDRDRRATSRAMTRERSLAPCNADNDGNSEGTTCADKNVQKKRGGTPAPVKVTKPVQARDKPDTESEDDNEKDEERSEDEPRARNDRAPSQHPNGNRK</sequence>
<feature type="compositionally biased region" description="Basic and acidic residues" evidence="1">
    <location>
        <begin position="764"/>
        <end position="780"/>
    </location>
</feature>
<feature type="region of interest" description="Disordered" evidence="1">
    <location>
        <begin position="144"/>
        <end position="206"/>
    </location>
</feature>
<proteinExistence type="predicted"/>
<feature type="region of interest" description="Disordered" evidence="1">
    <location>
        <begin position="1"/>
        <end position="99"/>
    </location>
</feature>
<feature type="region of interest" description="Disordered" evidence="1">
    <location>
        <begin position="491"/>
        <end position="535"/>
    </location>
</feature>
<feature type="compositionally biased region" description="Polar residues" evidence="1">
    <location>
        <begin position="155"/>
        <end position="165"/>
    </location>
</feature>
<evidence type="ECO:0000256" key="1">
    <source>
        <dbReference type="SAM" id="MobiDB-lite"/>
    </source>
</evidence>
<accession>A0A8R1UXC5</accession>
<feature type="region of interest" description="Disordered" evidence="1">
    <location>
        <begin position="671"/>
        <end position="789"/>
    </location>
</feature>